<organism evidence="1 2">
    <name type="scientific">Clunio marinus</name>
    <dbReference type="NCBI Taxonomy" id="568069"/>
    <lineage>
        <taxon>Eukaryota</taxon>
        <taxon>Metazoa</taxon>
        <taxon>Ecdysozoa</taxon>
        <taxon>Arthropoda</taxon>
        <taxon>Hexapoda</taxon>
        <taxon>Insecta</taxon>
        <taxon>Pterygota</taxon>
        <taxon>Neoptera</taxon>
        <taxon>Endopterygota</taxon>
        <taxon>Diptera</taxon>
        <taxon>Nematocera</taxon>
        <taxon>Chironomoidea</taxon>
        <taxon>Chironomidae</taxon>
        <taxon>Clunio</taxon>
    </lineage>
</organism>
<gene>
    <name evidence="1" type="ORF">CLUMA_CG001856</name>
</gene>
<name>A0A1J1HJ70_9DIPT</name>
<dbReference type="Proteomes" id="UP000183832">
    <property type="component" value="Unassembled WGS sequence"/>
</dbReference>
<dbReference type="AlphaFoldDB" id="A0A1J1HJ70"/>
<reference evidence="1 2" key="1">
    <citation type="submission" date="2015-04" db="EMBL/GenBank/DDBJ databases">
        <authorList>
            <person name="Syromyatnikov M.Y."/>
            <person name="Popov V.N."/>
        </authorList>
    </citation>
    <scope>NUCLEOTIDE SEQUENCE [LARGE SCALE GENOMIC DNA]</scope>
</reference>
<keyword evidence="2" id="KW-1185">Reference proteome</keyword>
<evidence type="ECO:0000313" key="2">
    <source>
        <dbReference type="Proteomes" id="UP000183832"/>
    </source>
</evidence>
<evidence type="ECO:0000313" key="1">
    <source>
        <dbReference type="EMBL" id="CRK88071.1"/>
    </source>
</evidence>
<proteinExistence type="predicted"/>
<protein>
    <submittedName>
        <fullName evidence="1">CLUMA_CG001856, isoform A</fullName>
    </submittedName>
</protein>
<sequence>MFRISPWEWKCFTGRVESSTLGVGRFIWLLKRVDNKAKLVSAVMYEELYLLSQQVITFNPYKYNQMLHLDISI</sequence>
<accession>A0A1J1HJ70</accession>
<dbReference type="EMBL" id="CVRI01000006">
    <property type="protein sequence ID" value="CRK88071.1"/>
    <property type="molecule type" value="Genomic_DNA"/>
</dbReference>